<evidence type="ECO:0000256" key="2">
    <source>
        <dbReference type="ARBA" id="ARBA00022481"/>
    </source>
</evidence>
<proteinExistence type="predicted"/>
<reference evidence="7 9" key="2">
    <citation type="submission" date="2016-08" db="EMBL/GenBank/DDBJ databases">
        <authorList>
            <person name="Seilhamer J.J."/>
        </authorList>
    </citation>
    <scope>NUCLEOTIDE SEQUENCE [LARGE SCALE GENOMIC DNA]</scope>
    <source>
        <strain evidence="7 9">NML150140-1</strain>
    </source>
</reference>
<evidence type="ECO:0000256" key="6">
    <source>
        <dbReference type="SAM" id="Phobius"/>
    </source>
</evidence>
<evidence type="ECO:0000313" key="7">
    <source>
        <dbReference type="EMBL" id="ODR52930.1"/>
    </source>
</evidence>
<keyword evidence="10" id="KW-1185">Reference proteome</keyword>
<accession>A0A1E3UK15</accession>
<evidence type="ECO:0000313" key="8">
    <source>
        <dbReference type="EMBL" id="ODR55554.1"/>
    </source>
</evidence>
<evidence type="ECO:0000313" key="9">
    <source>
        <dbReference type="Proteomes" id="UP000094271"/>
    </source>
</evidence>
<dbReference type="EMBL" id="MEHD01000024">
    <property type="protein sequence ID" value="ODR55554.1"/>
    <property type="molecule type" value="Genomic_DNA"/>
</dbReference>
<keyword evidence="3 6" id="KW-0812">Transmembrane</keyword>
<dbReference type="EMBL" id="MEHA01000005">
    <property type="protein sequence ID" value="ODR52930.1"/>
    <property type="molecule type" value="Genomic_DNA"/>
</dbReference>
<name>A0A1E3UK15_9FIRM</name>
<dbReference type="GO" id="GO:0016020">
    <property type="term" value="C:membrane"/>
    <property type="evidence" value="ECO:0007669"/>
    <property type="project" value="UniProtKB-SubCell"/>
</dbReference>
<comment type="caution">
    <text evidence="7">The sequence shown here is derived from an EMBL/GenBank/DDBJ whole genome shotgun (WGS) entry which is preliminary data.</text>
</comment>
<evidence type="ECO:0008006" key="11">
    <source>
        <dbReference type="Google" id="ProtNLM"/>
    </source>
</evidence>
<dbReference type="Proteomes" id="UP000094271">
    <property type="component" value="Unassembled WGS sequence"/>
</dbReference>
<comment type="subcellular location">
    <subcellularLocation>
        <location evidence="1">Membrane</location>
        <topology evidence="1">Single-pass membrane protein</topology>
    </subcellularLocation>
</comment>
<dbReference type="RefSeq" id="WP_069409224.1">
    <property type="nucleotide sequence ID" value="NZ_DBFYTW010000275.1"/>
</dbReference>
<dbReference type="AlphaFoldDB" id="A0A1E3UK15"/>
<dbReference type="Pfam" id="PF07963">
    <property type="entry name" value="N_methyl"/>
    <property type="match status" value="1"/>
</dbReference>
<keyword evidence="2" id="KW-0488">Methylation</keyword>
<gene>
    <name evidence="7" type="ORF">BEI59_08660</name>
    <name evidence="8" type="ORF">BEI63_15090</name>
</gene>
<dbReference type="NCBIfam" id="TIGR02532">
    <property type="entry name" value="IV_pilin_GFxxxE"/>
    <property type="match status" value="1"/>
</dbReference>
<feature type="transmembrane region" description="Helical" evidence="6">
    <location>
        <begin position="20"/>
        <end position="41"/>
    </location>
</feature>
<dbReference type="InterPro" id="IPR012902">
    <property type="entry name" value="N_methyl_site"/>
</dbReference>
<evidence type="ECO:0000256" key="5">
    <source>
        <dbReference type="ARBA" id="ARBA00023136"/>
    </source>
</evidence>
<keyword evidence="4 6" id="KW-1133">Transmembrane helix</keyword>
<keyword evidence="5 6" id="KW-0472">Membrane</keyword>
<dbReference type="PANTHER" id="PTHR30093">
    <property type="entry name" value="GENERAL SECRETION PATHWAY PROTEIN G"/>
    <property type="match status" value="1"/>
</dbReference>
<dbReference type="PANTHER" id="PTHR30093:SF44">
    <property type="entry name" value="TYPE II SECRETION SYSTEM CORE PROTEIN G"/>
    <property type="match status" value="1"/>
</dbReference>
<evidence type="ECO:0000256" key="3">
    <source>
        <dbReference type="ARBA" id="ARBA00022692"/>
    </source>
</evidence>
<reference evidence="8 10" key="1">
    <citation type="submission" date="2016-08" db="EMBL/GenBank/DDBJ databases">
        <title>Characterization of Isolates of Eisenbergiella tayi Derived from Blood Cultures, Using Whole Genome Sequencing.</title>
        <authorList>
            <person name="Bernier A.-M."/>
            <person name="Burdz T."/>
            <person name="Wiebe D."/>
            <person name="Bernard K."/>
        </authorList>
    </citation>
    <scope>NUCLEOTIDE SEQUENCE [LARGE SCALE GENOMIC DNA]</scope>
    <source>
        <strain evidence="8 10">NML120146</strain>
    </source>
</reference>
<organism evidence="7 9">
    <name type="scientific">Eisenbergiella tayi</name>
    <dbReference type="NCBI Taxonomy" id="1432052"/>
    <lineage>
        <taxon>Bacteria</taxon>
        <taxon>Bacillati</taxon>
        <taxon>Bacillota</taxon>
        <taxon>Clostridia</taxon>
        <taxon>Lachnospirales</taxon>
        <taxon>Lachnospiraceae</taxon>
        <taxon>Eisenbergiella</taxon>
    </lineage>
</organism>
<sequence length="140" mass="15387">MNLVERLKKDKKGFTLIEMIVVIVIIGILLAILIPGIVRYIDKAKEKQVMVNARSAYLDIQSLALEEYGKQGATIDTVKGKIKRDWIGGDTTDLNSGTLEGIPTSATVKGIELSDKARVTAMTYTEGSKTIVMENGTWKE</sequence>
<dbReference type="PROSITE" id="PS00409">
    <property type="entry name" value="PROKAR_NTER_METHYL"/>
    <property type="match status" value="1"/>
</dbReference>
<evidence type="ECO:0000256" key="4">
    <source>
        <dbReference type="ARBA" id="ARBA00022989"/>
    </source>
</evidence>
<evidence type="ECO:0000256" key="1">
    <source>
        <dbReference type="ARBA" id="ARBA00004167"/>
    </source>
</evidence>
<dbReference type="Gene3D" id="3.30.700.10">
    <property type="entry name" value="Glycoprotein, Type 4 Pilin"/>
    <property type="match status" value="1"/>
</dbReference>
<dbReference type="Proteomes" id="UP000094869">
    <property type="component" value="Unassembled WGS sequence"/>
</dbReference>
<evidence type="ECO:0000313" key="10">
    <source>
        <dbReference type="Proteomes" id="UP000094869"/>
    </source>
</evidence>
<dbReference type="InterPro" id="IPR045584">
    <property type="entry name" value="Pilin-like"/>
</dbReference>
<dbReference type="SUPFAM" id="SSF54523">
    <property type="entry name" value="Pili subunits"/>
    <property type="match status" value="1"/>
</dbReference>
<protein>
    <recommendedName>
        <fullName evidence="11">Prepilin-type N-terminal cleavage/methylation domain-containing protein</fullName>
    </recommendedName>
</protein>